<keyword evidence="1" id="KW-0614">Plasmid</keyword>
<reference evidence="1" key="1">
    <citation type="journal article" date="2018" name="Front. Microbiol.">
        <title>Beyond the Limits: tRNA Array Units in Mycobacterium Genomes.</title>
        <authorList>
            <person name="Morgado S.M."/>
            <person name="Vicente A.C."/>
        </authorList>
    </citation>
    <scope>NUCLEOTIDE SEQUENCE</scope>
    <source>
        <strain evidence="1">CBMA 213</strain>
        <plasmid evidence="1">pCBMA213_1</plasmid>
    </source>
</reference>
<protein>
    <submittedName>
        <fullName evidence="1">Uncharacterized protein</fullName>
    </submittedName>
</protein>
<organism evidence="1">
    <name type="scientific">Mycolicibacterium sp. CBMA 213</name>
    <dbReference type="NCBI Taxonomy" id="1968788"/>
    <lineage>
        <taxon>Bacteria</taxon>
        <taxon>Bacillati</taxon>
        <taxon>Actinomycetota</taxon>
        <taxon>Actinomycetes</taxon>
        <taxon>Mycobacteriales</taxon>
        <taxon>Mycobacteriaceae</taxon>
        <taxon>Mycolicibacterium</taxon>
    </lineage>
</organism>
<geneLocation type="plasmid" evidence="1">
    <name>pCBMA213_1</name>
</geneLocation>
<dbReference type="RefSeq" id="WP_155922018.1">
    <property type="nucleotide sequence ID" value="NZ_MF600313.1"/>
</dbReference>
<gene>
    <name evidence="1" type="ORF">B5P44_p00296</name>
</gene>
<accession>A0A343VRR7</accession>
<proteinExistence type="predicted"/>
<name>A0A343VRR7_9MYCO</name>
<sequence length="68" mass="7792">MATPTSHTFHIRLADLDLDAWREEFDMAGASDRQVLASVKEYAALYINEHLDRPAFKSTKRDQGRPET</sequence>
<dbReference type="AlphaFoldDB" id="A0A343VRR7"/>
<evidence type="ECO:0000313" key="1">
    <source>
        <dbReference type="EMBL" id="AVN58591.1"/>
    </source>
</evidence>
<dbReference type="EMBL" id="MF600313">
    <property type="protein sequence ID" value="AVN58591.1"/>
    <property type="molecule type" value="Genomic_DNA"/>
</dbReference>